<reference evidence="3 4" key="1">
    <citation type="submission" date="2016-08" db="EMBL/GenBank/DDBJ databases">
        <title>Whole genome shotgun sequence of Pichia membranifaciens KS47-1.</title>
        <authorList>
            <person name="Konishi M."/>
            <person name="Ishida M."/>
            <person name="Arakawa T."/>
            <person name="Kato Y."/>
            <person name="Horiuchi J."/>
        </authorList>
    </citation>
    <scope>NUCLEOTIDE SEQUENCE [LARGE SCALE GENOMIC DNA]</scope>
    <source>
        <strain evidence="3 4">KS47-1</strain>
    </source>
</reference>
<protein>
    <recommendedName>
        <fullName evidence="2">Sfi1 spindle body domain-containing protein</fullName>
    </recommendedName>
</protein>
<feature type="compositionally biased region" description="Basic and acidic residues" evidence="1">
    <location>
        <begin position="1026"/>
        <end position="1035"/>
    </location>
</feature>
<dbReference type="InterPro" id="IPR013665">
    <property type="entry name" value="Sfi1_dom"/>
</dbReference>
<dbReference type="Pfam" id="PF08457">
    <property type="entry name" value="Sfi1"/>
    <property type="match status" value="1"/>
</dbReference>
<sequence>MSEIGVLTDVIDEIHEAERSLNPGEIPDRALFKHVRILWQLLLGVDETRFDSHNYEVFELEFANSGRIFTGLTYLGSDRSSVNENLGNAVGFASKSLEIVQQLDEEDSDDGQETSVSFKLSLLNKIRYILFEHHMMVREFFDDDQVKSIIASFIRSDIPYRTNELRISMNSNNHVLNTCYQECLESFLFQEDYTIDEVAKGVFQLFKHKAGVAYFFDFKMVSKFHSQMIALLKRSFRGHDFVNEEIEDFFTHNPILPILKPVYRNFALQVINNDMKDKAFETDENNNSYLIEKLNIELLKQILHEVAQNNHQNFVDCPITMKWFPQIIQYYCESLVNEGVTNIENDLYITMIKEAAIRWIDNEIDTNLFIAQLSDLSLIPTAMPYSFKGIFFPTVHMRMALYTVKENIRLYEKYFDRWHACTLRNTSLKMQYDQWLGLLAKTYVEKWRMKLNLNEQIEKIETYSLTMIRLRGFYEKWKLKTIKLKENEKVVERSHCKRYFSLWLSETKKFQKQLNMAKVFNDRTLTKRFLTLWMAAKICRFPEFLNKFAALRRSMYFKLLISIQKNLKQNAFKATQFEKDHLLSKFFQKWKKRSASPISRLQDLEKAEYELILRRFISKWKKQIHLLGFERDFQIHSNELLLQRYFSQWNNFKKLVDNENSAMIRANSNIMLAHFKLWKRAHIMNQQATKYREENFTQTMMKKWKLKYYERKVQKKCSYIFMKGFLKRWILKATISQYERRKHELLLRDNFLTWFDKSSRLKERLKDCEEMYPILKNATYFDCWKKVCLKNRQDEEFADNFRKRKLEANNNLVMKWAYRAMVAKYGKIQKSILDLYSFKDFYRNRELKKYFSMLKMRKKSHDFHVADADDFYKIVTLTNYYNIWLAEFDRVSNLRDILISKEDTDNVHLLMQILSKLQLKMMKVQTDLANAKKFSDRWNKIKTKTFFELWKLKQSARNSPTPTARTGGNQSAKINGNSDFKLIPELNPYIDLAPRNRGSPVNRPPYLSRMQSVLTSDVSQYEIEQRVDGRDESKTEPALLFGSPSQTPARFRTPTVRKTSSRLLTNSAIKTSPDMSSIFTSAERVRKRNLEERVSRYRLLRSPPKTGHYQLESVEESRHEERISQDSSVFDTSSESIGSSTPIKKLDIIEL</sequence>
<dbReference type="EMBL" id="BDGI01000102">
    <property type="protein sequence ID" value="GAV29120.1"/>
    <property type="molecule type" value="Genomic_DNA"/>
</dbReference>
<evidence type="ECO:0000313" key="3">
    <source>
        <dbReference type="EMBL" id="GAV29120.1"/>
    </source>
</evidence>
<feature type="compositionally biased region" description="Polar residues" evidence="1">
    <location>
        <begin position="1125"/>
        <end position="1140"/>
    </location>
</feature>
<evidence type="ECO:0000313" key="4">
    <source>
        <dbReference type="Proteomes" id="UP000186136"/>
    </source>
</evidence>
<keyword evidence="4" id="KW-1185">Reference proteome</keyword>
<accession>A0A1Q2YHT4</accession>
<name>A0A1Q2YHT4_9ASCO</name>
<dbReference type="Proteomes" id="UP000186136">
    <property type="component" value="Unassembled WGS sequence"/>
</dbReference>
<comment type="caution">
    <text evidence="3">The sequence shown here is derived from an EMBL/GenBank/DDBJ whole genome shotgun (WGS) entry which is preliminary data.</text>
</comment>
<evidence type="ECO:0000256" key="1">
    <source>
        <dbReference type="SAM" id="MobiDB-lite"/>
    </source>
</evidence>
<dbReference type="AlphaFoldDB" id="A0A1Q2YHT4"/>
<organism evidence="3 4">
    <name type="scientific">Pichia membranifaciens</name>
    <dbReference type="NCBI Taxonomy" id="4926"/>
    <lineage>
        <taxon>Eukaryota</taxon>
        <taxon>Fungi</taxon>
        <taxon>Dikarya</taxon>
        <taxon>Ascomycota</taxon>
        <taxon>Saccharomycotina</taxon>
        <taxon>Pichiomycetes</taxon>
        <taxon>Pichiales</taxon>
        <taxon>Pichiaceae</taxon>
        <taxon>Pichia</taxon>
    </lineage>
</organism>
<feature type="region of interest" description="Disordered" evidence="1">
    <location>
        <begin position="1026"/>
        <end position="1053"/>
    </location>
</feature>
<gene>
    <name evidence="3" type="ORF">PMKS-002600</name>
</gene>
<feature type="region of interest" description="Disordered" evidence="1">
    <location>
        <begin position="1112"/>
        <end position="1140"/>
    </location>
</feature>
<feature type="region of interest" description="Disordered" evidence="1">
    <location>
        <begin position="957"/>
        <end position="977"/>
    </location>
</feature>
<feature type="compositionally biased region" description="Basic and acidic residues" evidence="1">
    <location>
        <begin position="1115"/>
        <end position="1124"/>
    </location>
</feature>
<evidence type="ECO:0000259" key="2">
    <source>
        <dbReference type="Pfam" id="PF08457"/>
    </source>
</evidence>
<dbReference type="OrthoDB" id="3991743at2759"/>
<feature type="domain" description="Sfi1 spindle body" evidence="2">
    <location>
        <begin position="639"/>
        <end position="819"/>
    </location>
</feature>
<proteinExistence type="predicted"/>